<gene>
    <name evidence="4" type="ORF">IAA84_11470</name>
</gene>
<dbReference type="SMART" id="SM00530">
    <property type="entry name" value="HTH_XRE"/>
    <property type="match status" value="1"/>
</dbReference>
<dbReference type="CDD" id="cd00093">
    <property type="entry name" value="HTH_XRE"/>
    <property type="match status" value="1"/>
</dbReference>
<comment type="caution">
    <text evidence="4">The sequence shown here is derived from an EMBL/GenBank/DDBJ whole genome shotgun (WGS) entry which is preliminary data.</text>
</comment>
<dbReference type="AlphaFoldDB" id="A0A9D1G2K9"/>
<dbReference type="InterPro" id="IPR001387">
    <property type="entry name" value="Cro/C1-type_HTH"/>
</dbReference>
<name>A0A9D1G2K9_9FIRM</name>
<evidence type="ECO:0000313" key="5">
    <source>
        <dbReference type="Proteomes" id="UP000824140"/>
    </source>
</evidence>
<dbReference type="Pfam" id="PF01381">
    <property type="entry name" value="HTH_3"/>
    <property type="match status" value="1"/>
</dbReference>
<keyword evidence="1" id="KW-0238">DNA-binding</keyword>
<dbReference type="GO" id="GO:0003677">
    <property type="term" value="F:DNA binding"/>
    <property type="evidence" value="ECO:0007669"/>
    <property type="project" value="UniProtKB-KW"/>
</dbReference>
<dbReference type="InterPro" id="IPR010982">
    <property type="entry name" value="Lambda_DNA-bd_dom_sf"/>
</dbReference>
<dbReference type="EMBL" id="DVJN01000220">
    <property type="protein sequence ID" value="HIS93623.1"/>
    <property type="molecule type" value="Genomic_DNA"/>
</dbReference>
<evidence type="ECO:0000256" key="2">
    <source>
        <dbReference type="SAM" id="MobiDB-lite"/>
    </source>
</evidence>
<dbReference type="SUPFAM" id="SSF47413">
    <property type="entry name" value="lambda repressor-like DNA-binding domains"/>
    <property type="match status" value="1"/>
</dbReference>
<sequence>MIDNRTVGKCIARLRVAKGMTQQGLAAALNVSHQAVSKWETGAALPDMQTFYSMSKLFGTTMEQILTGEAGEEDRPSIRRRILGAFSGVNGRGMDSRQGEGTAADAPGEEAPLQAGGETAPGEAAEGMTEENQKTRAEASSGQTGHEEETGGMPEAEEKGAQSAEESIGSRVTRALEGLGPMIDEAVNMASGALENAGKAVASVVRRNKPAEDVNLSRIKKLAPFMSKNALDQLVWHCCERVDWDSVCALAPFVSRETLDELCESQAGRVDYAVIQRLAPFLSRASLEKLIQKADGRVDWDMVQKLAPFLERETVDRLALQLAFGEEEKPESSEPVEVPKPSGGKQSVLRSALRKALEEGNAAWAAEHMGALNALLQEAAEEEKEQVLLAVAQNRALLEEVQWDDLSAEDALLLWQKALESGNAAQIDASELLEILSPEQARTAMWAALACDAAGQLDLCEWVEHMDSAGAVELAEELIARGMVDEAIEAAGHLNGDGLARIALRMAEKGLWEALEDFYADLDETTLAALAEQAAAQSRWDAIDAIGECLGD</sequence>
<organism evidence="4 5">
    <name type="scientific">Candidatus Alectryocaccomicrobium excrementavium</name>
    <dbReference type="NCBI Taxonomy" id="2840668"/>
    <lineage>
        <taxon>Bacteria</taxon>
        <taxon>Bacillati</taxon>
        <taxon>Bacillota</taxon>
        <taxon>Clostridia</taxon>
        <taxon>Candidatus Alectryocaccomicrobium</taxon>
    </lineage>
</organism>
<dbReference type="Proteomes" id="UP000824140">
    <property type="component" value="Unassembled WGS sequence"/>
</dbReference>
<feature type="compositionally biased region" description="Low complexity" evidence="2">
    <location>
        <begin position="333"/>
        <end position="342"/>
    </location>
</feature>
<accession>A0A9D1G2K9</accession>
<feature type="region of interest" description="Disordered" evidence="2">
    <location>
        <begin position="86"/>
        <end position="168"/>
    </location>
</feature>
<proteinExistence type="predicted"/>
<evidence type="ECO:0000313" key="4">
    <source>
        <dbReference type="EMBL" id="HIS93623.1"/>
    </source>
</evidence>
<protein>
    <submittedName>
        <fullName evidence="4">Helix-turn-helix transcriptional regulator</fullName>
    </submittedName>
</protein>
<dbReference type="PROSITE" id="PS50943">
    <property type="entry name" value="HTH_CROC1"/>
    <property type="match status" value="1"/>
</dbReference>
<feature type="domain" description="HTH cro/C1-type" evidence="3">
    <location>
        <begin position="11"/>
        <end position="65"/>
    </location>
</feature>
<evidence type="ECO:0000259" key="3">
    <source>
        <dbReference type="PROSITE" id="PS50943"/>
    </source>
</evidence>
<dbReference type="PANTHER" id="PTHR46558:SF4">
    <property type="entry name" value="DNA-BIDING PHAGE PROTEIN"/>
    <property type="match status" value="1"/>
</dbReference>
<reference evidence="4" key="1">
    <citation type="submission" date="2020-10" db="EMBL/GenBank/DDBJ databases">
        <authorList>
            <person name="Gilroy R."/>
        </authorList>
    </citation>
    <scope>NUCLEOTIDE SEQUENCE</scope>
    <source>
        <strain evidence="4">13766</strain>
    </source>
</reference>
<reference evidence="4" key="2">
    <citation type="journal article" date="2021" name="PeerJ">
        <title>Extensive microbial diversity within the chicken gut microbiome revealed by metagenomics and culture.</title>
        <authorList>
            <person name="Gilroy R."/>
            <person name="Ravi A."/>
            <person name="Getino M."/>
            <person name="Pursley I."/>
            <person name="Horton D.L."/>
            <person name="Alikhan N.F."/>
            <person name="Baker D."/>
            <person name="Gharbi K."/>
            <person name="Hall N."/>
            <person name="Watson M."/>
            <person name="Adriaenssens E.M."/>
            <person name="Foster-Nyarko E."/>
            <person name="Jarju S."/>
            <person name="Secka A."/>
            <person name="Antonio M."/>
            <person name="Oren A."/>
            <person name="Chaudhuri R.R."/>
            <person name="La Ragione R."/>
            <person name="Hildebrand F."/>
            <person name="Pallen M.J."/>
        </authorList>
    </citation>
    <scope>NUCLEOTIDE SEQUENCE</scope>
    <source>
        <strain evidence="4">13766</strain>
    </source>
</reference>
<dbReference type="PANTHER" id="PTHR46558">
    <property type="entry name" value="TRACRIPTIONAL REGULATORY PROTEIN-RELATED-RELATED"/>
    <property type="match status" value="1"/>
</dbReference>
<feature type="compositionally biased region" description="Low complexity" evidence="2">
    <location>
        <begin position="115"/>
        <end position="127"/>
    </location>
</feature>
<feature type="region of interest" description="Disordered" evidence="2">
    <location>
        <begin position="326"/>
        <end position="346"/>
    </location>
</feature>
<evidence type="ECO:0000256" key="1">
    <source>
        <dbReference type="ARBA" id="ARBA00023125"/>
    </source>
</evidence>
<dbReference type="Gene3D" id="1.10.260.40">
    <property type="entry name" value="lambda repressor-like DNA-binding domains"/>
    <property type="match status" value="1"/>
</dbReference>